<proteinExistence type="predicted"/>
<dbReference type="RefSeq" id="WP_014799195.1">
    <property type="nucleotide sequence ID" value="NC_018018.1"/>
</dbReference>
<keyword evidence="1" id="KW-0732">Signal</keyword>
<sequence precursor="true">MKKQLQILFALLSLFLLNGNGFLYAHTNQAKETLSSEEVVESYNQRNDVITDLGNQFRNSILQTDSFPSGKKKSKGLELSFFEKEEKEDKFTSFDDFIKTSFSSVSILDLPQFATFYFYNRNYLHVSDNLNYFLFHKCYIVFQVFRL</sequence>
<dbReference type="EMBL" id="CP003345">
    <property type="protein sequence ID" value="AFM05769.1"/>
    <property type="molecule type" value="Genomic_DNA"/>
</dbReference>
<dbReference type="AlphaFoldDB" id="I4AP84"/>
<reference evidence="3" key="1">
    <citation type="submission" date="2012-06" db="EMBL/GenBank/DDBJ databases">
        <title>The complete genome of Flexibacter litoralis DSM 6794.</title>
        <authorList>
            <person name="Lucas S."/>
            <person name="Copeland A."/>
            <person name="Lapidus A."/>
            <person name="Glavina del Rio T."/>
            <person name="Dalin E."/>
            <person name="Tice H."/>
            <person name="Bruce D."/>
            <person name="Goodwin L."/>
            <person name="Pitluck S."/>
            <person name="Peters L."/>
            <person name="Ovchinnikova G."/>
            <person name="Lu M."/>
            <person name="Kyrpides N."/>
            <person name="Mavromatis K."/>
            <person name="Ivanova N."/>
            <person name="Brettin T."/>
            <person name="Detter J.C."/>
            <person name="Han C."/>
            <person name="Larimer F."/>
            <person name="Land M."/>
            <person name="Hauser L."/>
            <person name="Markowitz V."/>
            <person name="Cheng J.-F."/>
            <person name="Hugenholtz P."/>
            <person name="Woyke T."/>
            <person name="Wu D."/>
            <person name="Spring S."/>
            <person name="Lang E."/>
            <person name="Kopitz M."/>
            <person name="Brambilla E."/>
            <person name="Klenk H.-P."/>
            <person name="Eisen J.A."/>
        </authorList>
    </citation>
    <scope>NUCLEOTIDE SEQUENCE [LARGE SCALE GENOMIC DNA]</scope>
    <source>
        <strain evidence="3">ATCC 23117 / DSM 6794 / NBRC 15988 / NCIMB 1366 / Sio-4</strain>
    </source>
</reference>
<evidence type="ECO:0000313" key="3">
    <source>
        <dbReference type="Proteomes" id="UP000006054"/>
    </source>
</evidence>
<dbReference type="Proteomes" id="UP000006054">
    <property type="component" value="Chromosome"/>
</dbReference>
<feature type="chain" id="PRO_5003686147" evidence="1">
    <location>
        <begin position="26"/>
        <end position="147"/>
    </location>
</feature>
<name>I4AP84_BERLS</name>
<protein>
    <submittedName>
        <fullName evidence="2">Uncharacterized protein</fullName>
    </submittedName>
</protein>
<feature type="signal peptide" evidence="1">
    <location>
        <begin position="1"/>
        <end position="25"/>
    </location>
</feature>
<accession>I4AP84</accession>
<dbReference type="HOGENOM" id="CLU_1765330_0_0_10"/>
<evidence type="ECO:0000313" key="2">
    <source>
        <dbReference type="EMBL" id="AFM05769.1"/>
    </source>
</evidence>
<dbReference type="STRING" id="880071.Fleli_3449"/>
<organism evidence="2 3">
    <name type="scientific">Bernardetia litoralis (strain ATCC 23117 / DSM 6794 / NBRC 15988 / NCIMB 1366 / Fx l1 / Sio-4)</name>
    <name type="common">Flexibacter litoralis</name>
    <dbReference type="NCBI Taxonomy" id="880071"/>
    <lineage>
        <taxon>Bacteria</taxon>
        <taxon>Pseudomonadati</taxon>
        <taxon>Bacteroidota</taxon>
        <taxon>Cytophagia</taxon>
        <taxon>Cytophagales</taxon>
        <taxon>Bernardetiaceae</taxon>
        <taxon>Bernardetia</taxon>
    </lineage>
</organism>
<keyword evidence="3" id="KW-1185">Reference proteome</keyword>
<gene>
    <name evidence="2" type="ordered locus">Fleli_3449</name>
</gene>
<evidence type="ECO:0000256" key="1">
    <source>
        <dbReference type="SAM" id="SignalP"/>
    </source>
</evidence>
<dbReference type="KEGG" id="fli:Fleli_3449"/>